<dbReference type="GO" id="GO:0004673">
    <property type="term" value="F:protein histidine kinase activity"/>
    <property type="evidence" value="ECO:0007669"/>
    <property type="project" value="UniProtKB-EC"/>
</dbReference>
<evidence type="ECO:0000256" key="7">
    <source>
        <dbReference type="SAM" id="Phobius"/>
    </source>
</evidence>
<evidence type="ECO:0000256" key="3">
    <source>
        <dbReference type="ARBA" id="ARBA00022553"/>
    </source>
</evidence>
<dbReference type="RefSeq" id="WP_168441226.1">
    <property type="nucleotide sequence ID" value="NZ_CAWPHS010000067.1"/>
</dbReference>
<keyword evidence="7" id="KW-1133">Transmembrane helix</keyword>
<dbReference type="EC" id="2.7.13.3" evidence="2"/>
<feature type="domain" description="Histidine kinase/HSP90-like ATPase" evidence="8">
    <location>
        <begin position="552"/>
        <end position="693"/>
    </location>
</feature>
<organism evidence="9 10">
    <name type="scientific">Nocardia veterana</name>
    <dbReference type="NCBI Taxonomy" id="132249"/>
    <lineage>
        <taxon>Bacteria</taxon>
        <taxon>Bacillati</taxon>
        <taxon>Actinomycetota</taxon>
        <taxon>Actinomycetes</taxon>
        <taxon>Mycobacteriales</taxon>
        <taxon>Nocardiaceae</taxon>
        <taxon>Nocardia</taxon>
    </lineage>
</organism>
<gene>
    <name evidence="9" type="ORF">HGA07_09615</name>
</gene>
<keyword evidence="3" id="KW-0597">Phosphoprotein</keyword>
<feature type="transmembrane region" description="Helical" evidence="7">
    <location>
        <begin position="349"/>
        <end position="374"/>
    </location>
</feature>
<dbReference type="Proteomes" id="UP000523447">
    <property type="component" value="Unassembled WGS sequence"/>
</dbReference>
<proteinExistence type="predicted"/>
<evidence type="ECO:0000256" key="6">
    <source>
        <dbReference type="SAM" id="MobiDB-lite"/>
    </source>
</evidence>
<evidence type="ECO:0000256" key="4">
    <source>
        <dbReference type="ARBA" id="ARBA00022679"/>
    </source>
</evidence>
<dbReference type="PANTHER" id="PTHR45436">
    <property type="entry name" value="SENSOR HISTIDINE KINASE YKOH"/>
    <property type="match status" value="1"/>
</dbReference>
<dbReference type="InterPro" id="IPR013587">
    <property type="entry name" value="Nitrate/nitrite_sensing"/>
</dbReference>
<accession>A0A7X6RHC4</accession>
<dbReference type="SUPFAM" id="SSF55874">
    <property type="entry name" value="ATPase domain of HSP90 chaperone/DNA topoisomerase II/histidine kinase"/>
    <property type="match status" value="1"/>
</dbReference>
<dbReference type="InterPro" id="IPR036890">
    <property type="entry name" value="HATPase_C_sf"/>
</dbReference>
<evidence type="ECO:0000256" key="5">
    <source>
        <dbReference type="ARBA" id="ARBA00022777"/>
    </source>
</evidence>
<dbReference type="GO" id="GO:0005886">
    <property type="term" value="C:plasma membrane"/>
    <property type="evidence" value="ECO:0007669"/>
    <property type="project" value="TreeGrafter"/>
</dbReference>
<evidence type="ECO:0000256" key="2">
    <source>
        <dbReference type="ARBA" id="ARBA00012438"/>
    </source>
</evidence>
<dbReference type="SMART" id="SM00387">
    <property type="entry name" value="HATPase_c"/>
    <property type="match status" value="1"/>
</dbReference>
<reference evidence="9 10" key="1">
    <citation type="submission" date="2020-04" db="EMBL/GenBank/DDBJ databases">
        <title>MicrobeNet Type strains.</title>
        <authorList>
            <person name="Nicholson A.C."/>
        </authorList>
    </citation>
    <scope>NUCLEOTIDE SEQUENCE [LARGE SCALE GENOMIC DNA]</scope>
    <source>
        <strain evidence="9 10">DSM 44445</strain>
    </source>
</reference>
<dbReference type="GO" id="GO:0000160">
    <property type="term" value="P:phosphorelay signal transduction system"/>
    <property type="evidence" value="ECO:0007669"/>
    <property type="project" value="TreeGrafter"/>
</dbReference>
<keyword evidence="4" id="KW-0808">Transferase</keyword>
<comment type="caution">
    <text evidence="9">The sequence shown here is derived from an EMBL/GenBank/DDBJ whole genome shotgun (WGS) entry which is preliminary data.</text>
</comment>
<evidence type="ECO:0000259" key="8">
    <source>
        <dbReference type="SMART" id="SM00387"/>
    </source>
</evidence>
<keyword evidence="7" id="KW-0472">Membrane</keyword>
<dbReference type="AlphaFoldDB" id="A0A7X6RHC4"/>
<dbReference type="PANTHER" id="PTHR45436:SF5">
    <property type="entry name" value="SENSOR HISTIDINE KINASE TRCS"/>
    <property type="match status" value="1"/>
</dbReference>
<dbReference type="Pfam" id="PF02518">
    <property type="entry name" value="HATPase_c"/>
    <property type="match status" value="1"/>
</dbReference>
<dbReference type="InterPro" id="IPR050428">
    <property type="entry name" value="TCS_sensor_his_kinase"/>
</dbReference>
<dbReference type="EMBL" id="JAAXPE010000007">
    <property type="protein sequence ID" value="NKY85880.1"/>
    <property type="molecule type" value="Genomic_DNA"/>
</dbReference>
<evidence type="ECO:0000256" key="1">
    <source>
        <dbReference type="ARBA" id="ARBA00000085"/>
    </source>
</evidence>
<keyword evidence="5 9" id="KW-0418">Kinase</keyword>
<dbReference type="Pfam" id="PF08376">
    <property type="entry name" value="NIT"/>
    <property type="match status" value="1"/>
</dbReference>
<keyword evidence="7" id="KW-0812">Transmembrane</keyword>
<evidence type="ECO:0000313" key="10">
    <source>
        <dbReference type="Proteomes" id="UP000523447"/>
    </source>
</evidence>
<sequence>MKSRSRWFGLVSRGVRGRVSVRVRLLAIVLISSITLLATGVGAAGYLVRSGRDARDWAELASSTAEPAAAIMTTFGEERRLSMLQLAGDPTAADRLVAARQRSDEALAALTAKGDEAQKMNQDGSGADIAAYGQLLAQLPLVRRGIDSGQAPPEQAFGLFSTFIAAIVDASMLAARLAPNAGIAVQLGYAVEVLRASEALSKAVAVGELALTTGASTPAQRTRFTDYLGEFRGHVGYAQTVLKGERAAQLDAIVHSGPWGQVNEMADAIAARGLVPAEADTESSSRTSDSGRAHTTRDAVQPALPMTMQAWRDSSAQVGSELLQLWQDKSRDAHAAARSEGDRTAVGSLFGGGAVLVISVLAFLAALVLANRFIGRMRRLRRDTLELADERLPDIMRRVSAGEAVDAVSEVSRLDFGTDELGQVAQAFNRAQVAAVSAAVAESNTRAGINTIFLDIAHRSQALVHRQLALLDQAERREENADQLELLFQLDHLATRARRNAENLIILGGKQPGRRWRHPVPLIEVIRGAVAESLDYTRIRIGRIPRTRVSGTAVADLIHLLAELMDNATSYSPPQARVEVHASVVGRGVAVEVVDQGLGMSADELDRRNEMLARPPEFSVAALSSDTRLGLFVVAKLANRHGISVKLRESAYGGVRAVVLIGTRVLDAGEGGIEFDEPGPATGEFAVLGPVERAAESSTPAADVSPEKHPAGPEPAAPADPEDGPRRSAWFTSASDQRAANAPATGVFGAPVTAPPTVVRAGAGRPPLPRRMRTTGRDEPPAAGVNSVRRRTADQARNLISAVEQGTRQGRRPAAESGSSTPPFDTNEGEDD</sequence>
<dbReference type="InterPro" id="IPR003594">
    <property type="entry name" value="HATPase_dom"/>
</dbReference>
<keyword evidence="10" id="KW-1185">Reference proteome</keyword>
<feature type="region of interest" description="Disordered" evidence="6">
    <location>
        <begin position="693"/>
        <end position="832"/>
    </location>
</feature>
<feature type="region of interest" description="Disordered" evidence="6">
    <location>
        <begin position="277"/>
        <end position="297"/>
    </location>
</feature>
<comment type="catalytic activity">
    <reaction evidence="1">
        <text>ATP + protein L-histidine = ADP + protein N-phospho-L-histidine.</text>
        <dbReference type="EC" id="2.7.13.3"/>
    </reaction>
</comment>
<name>A0A7X6RHC4_9NOCA</name>
<protein>
    <recommendedName>
        <fullName evidence="2">histidine kinase</fullName>
        <ecNumber evidence="2">2.7.13.3</ecNumber>
    </recommendedName>
</protein>
<evidence type="ECO:0000313" key="9">
    <source>
        <dbReference type="EMBL" id="NKY85880.1"/>
    </source>
</evidence>
<dbReference type="Gene3D" id="3.30.565.10">
    <property type="entry name" value="Histidine kinase-like ATPase, C-terminal domain"/>
    <property type="match status" value="1"/>
</dbReference>